<evidence type="ECO:0000256" key="5">
    <source>
        <dbReference type="ARBA" id="ARBA00022989"/>
    </source>
</evidence>
<evidence type="ECO:0000259" key="8">
    <source>
        <dbReference type="Pfam" id="PF04239"/>
    </source>
</evidence>
<evidence type="ECO:0000256" key="7">
    <source>
        <dbReference type="SAM" id="Phobius"/>
    </source>
</evidence>
<gene>
    <name evidence="9" type="ORF">KFZ77_04335</name>
</gene>
<name>A0ABY6JJT9_9ENTR</name>
<keyword evidence="4 7" id="KW-0812">Transmembrane</keyword>
<feature type="transmembrane region" description="Helical" evidence="7">
    <location>
        <begin position="53"/>
        <end position="75"/>
    </location>
</feature>
<keyword evidence="3" id="KW-1003">Cell membrane</keyword>
<dbReference type="Gene3D" id="3.30.240.20">
    <property type="entry name" value="bsu07140 like domains"/>
    <property type="match status" value="1"/>
</dbReference>
<dbReference type="PANTHER" id="PTHR34582:SF6">
    <property type="entry name" value="UPF0702 TRANSMEMBRANE PROTEIN YCAP"/>
    <property type="match status" value="1"/>
</dbReference>
<proteinExistence type="inferred from homology"/>
<dbReference type="InterPro" id="IPR023090">
    <property type="entry name" value="UPF0702_alpha/beta_dom_sf"/>
</dbReference>
<sequence>MDSVMRAAGMYLLLLVVLKIAGRRTLLEMNAFDFILLLIISEATQQALLGNDFSFTGAALTIITLIVMDILFSFLKNRFPRLDLLLDGSPLILVEHGRPLHKRMRKAGISSDDILSSARTGQGIERIDQIKFAILEKNGKIAVIPRDNQES</sequence>
<dbReference type="InterPro" id="IPR007353">
    <property type="entry name" value="DUF421"/>
</dbReference>
<evidence type="ECO:0000256" key="4">
    <source>
        <dbReference type="ARBA" id="ARBA00022692"/>
    </source>
</evidence>
<evidence type="ECO:0000256" key="2">
    <source>
        <dbReference type="ARBA" id="ARBA00006448"/>
    </source>
</evidence>
<reference evidence="9 10" key="1">
    <citation type="submission" date="2021-05" db="EMBL/GenBank/DDBJ databases">
        <title>Isolation, identification, and the growth promoting effects of Pantoea dispersa strain YSD J2 from the aboveground leaves of Cyperus esculentus L.Var. Sativus.</title>
        <authorList>
            <person name="Wang S."/>
            <person name="Tang X.M."/>
            <person name="Huang Y.N."/>
        </authorList>
    </citation>
    <scope>NUCLEOTIDE SEQUENCE [LARGE SCALE GENOMIC DNA]</scope>
    <source>
        <strain evidence="10">YSD YN2</strain>
    </source>
</reference>
<keyword evidence="6 7" id="KW-0472">Membrane</keyword>
<accession>A0ABY6JJT9</accession>
<keyword evidence="10" id="KW-1185">Reference proteome</keyword>
<protein>
    <submittedName>
        <fullName evidence="9">DUF421 domain-containing protein</fullName>
    </submittedName>
</protein>
<keyword evidence="5 7" id="KW-1133">Transmembrane helix</keyword>
<evidence type="ECO:0000256" key="1">
    <source>
        <dbReference type="ARBA" id="ARBA00004651"/>
    </source>
</evidence>
<dbReference type="Pfam" id="PF04239">
    <property type="entry name" value="DUF421"/>
    <property type="match status" value="1"/>
</dbReference>
<comment type="similarity">
    <text evidence="2">Belongs to the UPF0702 family.</text>
</comment>
<dbReference type="PANTHER" id="PTHR34582">
    <property type="entry name" value="UPF0702 TRANSMEMBRANE PROTEIN YCAP"/>
    <property type="match status" value="1"/>
</dbReference>
<evidence type="ECO:0000256" key="3">
    <source>
        <dbReference type="ARBA" id="ARBA00022475"/>
    </source>
</evidence>
<evidence type="ECO:0000256" key="6">
    <source>
        <dbReference type="ARBA" id="ARBA00023136"/>
    </source>
</evidence>
<dbReference type="Proteomes" id="UP001156318">
    <property type="component" value="Chromosome"/>
</dbReference>
<evidence type="ECO:0000313" key="9">
    <source>
        <dbReference type="EMBL" id="UYU32751.1"/>
    </source>
</evidence>
<feature type="domain" description="YetF C-terminal" evidence="8">
    <location>
        <begin position="79"/>
        <end position="148"/>
    </location>
</feature>
<evidence type="ECO:0000313" key="10">
    <source>
        <dbReference type="Proteomes" id="UP001156318"/>
    </source>
</evidence>
<dbReference type="RefSeq" id="WP_031524207.1">
    <property type="nucleotide sequence ID" value="NZ_CP074352.1"/>
</dbReference>
<dbReference type="EMBL" id="CP074352">
    <property type="protein sequence ID" value="UYU32751.1"/>
    <property type="molecule type" value="Genomic_DNA"/>
</dbReference>
<comment type="subcellular location">
    <subcellularLocation>
        <location evidence="1">Cell membrane</location>
        <topology evidence="1">Multi-pass membrane protein</topology>
    </subcellularLocation>
</comment>
<organism evidence="9 10">
    <name type="scientific">Siccibacter colletis</name>
    <dbReference type="NCBI Taxonomy" id="1505757"/>
    <lineage>
        <taxon>Bacteria</taxon>
        <taxon>Pseudomonadati</taxon>
        <taxon>Pseudomonadota</taxon>
        <taxon>Gammaproteobacteria</taxon>
        <taxon>Enterobacterales</taxon>
        <taxon>Enterobacteriaceae</taxon>
        <taxon>Siccibacter</taxon>
    </lineage>
</organism>